<dbReference type="AlphaFoldDB" id="A0A1I7TPF3"/>
<dbReference type="PANTHER" id="PTHR32020">
    <property type="entry name" value="LIN-8 DOMAIN CONTAINING-RELATED"/>
    <property type="match status" value="1"/>
</dbReference>
<evidence type="ECO:0000313" key="1">
    <source>
        <dbReference type="Proteomes" id="UP000095282"/>
    </source>
</evidence>
<accession>A0A1I7TPF3</accession>
<proteinExistence type="predicted"/>
<dbReference type="PANTHER" id="PTHR32020:SF3">
    <property type="entry name" value="ARID DOMAIN-CONTAINING PROTEIN-RELATED"/>
    <property type="match status" value="1"/>
</dbReference>
<organism evidence="1 2">
    <name type="scientific">Caenorhabditis tropicalis</name>
    <dbReference type="NCBI Taxonomy" id="1561998"/>
    <lineage>
        <taxon>Eukaryota</taxon>
        <taxon>Metazoa</taxon>
        <taxon>Ecdysozoa</taxon>
        <taxon>Nematoda</taxon>
        <taxon>Chromadorea</taxon>
        <taxon>Rhabditida</taxon>
        <taxon>Rhabditina</taxon>
        <taxon>Rhabditomorpha</taxon>
        <taxon>Rhabditoidea</taxon>
        <taxon>Rhabditidae</taxon>
        <taxon>Peloderinae</taxon>
        <taxon>Caenorhabditis</taxon>
    </lineage>
</organism>
<dbReference type="WBParaSite" id="Csp11.Scaffold629.g10465.t1">
    <property type="protein sequence ID" value="Csp11.Scaffold629.g10465.t1"/>
    <property type="gene ID" value="Csp11.Scaffold629.g10465"/>
</dbReference>
<keyword evidence="1" id="KW-1185">Reference proteome</keyword>
<evidence type="ECO:0000313" key="2">
    <source>
        <dbReference type="WBParaSite" id="Csp11.Scaffold629.g10465.t1"/>
    </source>
</evidence>
<name>A0A1I7TPF3_9PELO</name>
<dbReference type="InterPro" id="IPR005020">
    <property type="entry name" value="LIN-8"/>
</dbReference>
<dbReference type="GO" id="GO:0005634">
    <property type="term" value="C:nucleus"/>
    <property type="evidence" value="ECO:0007669"/>
    <property type="project" value="TreeGrafter"/>
</dbReference>
<dbReference type="Pfam" id="PF03353">
    <property type="entry name" value="Lin-8"/>
    <property type="match status" value="1"/>
</dbReference>
<reference evidence="2" key="1">
    <citation type="submission" date="2016-11" db="UniProtKB">
        <authorList>
            <consortium name="WormBaseParasite"/>
        </authorList>
    </citation>
    <scope>IDENTIFICATION</scope>
</reference>
<dbReference type="Proteomes" id="UP000095282">
    <property type="component" value="Unplaced"/>
</dbReference>
<sequence length="204" mass="23938">MSSITQAQSNVQLWQQPPPAGFNIPTIPPVVSTRTLTVKERTILFEIEKRPQLWAEKKSFAMQKKLWPAVACDVYKRTGIILNIQSLRRVFKSTKTNLRGHLAKAIFEFNLEGMEMEEFLWKNAEMYGSIRFYRTSTQKLEQEYRNKRLSNQGSTVDIDDKDEEDLDDSTNDCEIIGFVQADPTYYAVPYKKSRFKWKMEKFIF</sequence>
<protein>
    <submittedName>
        <fullName evidence="2">MADF domain-containing protein</fullName>
    </submittedName>
</protein>